<dbReference type="InterPro" id="IPR027417">
    <property type="entry name" value="P-loop_NTPase"/>
</dbReference>
<dbReference type="FunFam" id="3.40.50.300:FF:001129">
    <property type="entry name" value="ras-related protein Rab-44 isoform X2"/>
    <property type="match status" value="1"/>
</dbReference>
<evidence type="ECO:0000256" key="2">
    <source>
        <dbReference type="ARBA" id="ARBA00023134"/>
    </source>
</evidence>
<reference evidence="4" key="1">
    <citation type="journal article" date="2020" name="J. Eukaryot. Microbiol.">
        <title>De novo Sequencing, Assembly and Annotation of the Transcriptome for the Free-Living Testate Amoeba Arcella intermedia.</title>
        <authorList>
            <person name="Ribeiro G.M."/>
            <person name="Porfirio-Sousa A.L."/>
            <person name="Maurer-Alcala X.X."/>
            <person name="Katz L.A."/>
            <person name="Lahr D.J.G."/>
        </authorList>
    </citation>
    <scope>NUCLEOTIDE SEQUENCE</scope>
</reference>
<keyword evidence="1" id="KW-0547">Nucleotide-binding</keyword>
<dbReference type="GO" id="GO:0003924">
    <property type="term" value="F:GTPase activity"/>
    <property type="evidence" value="ECO:0007669"/>
    <property type="project" value="InterPro"/>
</dbReference>
<evidence type="ECO:0000256" key="1">
    <source>
        <dbReference type="ARBA" id="ARBA00022741"/>
    </source>
</evidence>
<sequence length="171" mass="19202">MKLLMLGDSSVGKTSLILRYVDNYFTESSIGSLGEEYKEKALTVDDKKFKIQIFDTAGQERFRKVTSSYFRGGQGVMLCYDVTKRQTFDNIPKWMQEIQKYGDIGVAIVLVGNKTDLDPSTREVSIEEGEKMAKDFNTDYIEASAKTGAGVEEAFKKLAIKTKEVCSEESN</sequence>
<dbReference type="PROSITE" id="PS51420">
    <property type="entry name" value="RHO"/>
    <property type="match status" value="1"/>
</dbReference>
<dbReference type="EMBL" id="GIBP01008932">
    <property type="protein sequence ID" value="NDV37901.1"/>
    <property type="molecule type" value="Transcribed_RNA"/>
</dbReference>
<dbReference type="PRINTS" id="PR00449">
    <property type="entry name" value="RASTRNSFRMNG"/>
</dbReference>
<dbReference type="NCBIfam" id="TIGR00231">
    <property type="entry name" value="small_GTP"/>
    <property type="match status" value="1"/>
</dbReference>
<dbReference type="PROSITE" id="PS51419">
    <property type="entry name" value="RAB"/>
    <property type="match status" value="1"/>
</dbReference>
<dbReference type="SMART" id="SM00177">
    <property type="entry name" value="ARF"/>
    <property type="match status" value="1"/>
</dbReference>
<evidence type="ECO:0000256" key="3">
    <source>
        <dbReference type="ARBA" id="ARBA00023288"/>
    </source>
</evidence>
<keyword evidence="3" id="KW-0449">Lipoprotein</keyword>
<dbReference type="CDD" id="cd00154">
    <property type="entry name" value="Rab"/>
    <property type="match status" value="1"/>
</dbReference>
<dbReference type="SUPFAM" id="SSF52540">
    <property type="entry name" value="P-loop containing nucleoside triphosphate hydrolases"/>
    <property type="match status" value="1"/>
</dbReference>
<dbReference type="InterPro" id="IPR050227">
    <property type="entry name" value="Rab"/>
</dbReference>
<keyword evidence="2" id="KW-0342">GTP-binding</keyword>
<dbReference type="InterPro" id="IPR001806">
    <property type="entry name" value="Small_GTPase"/>
</dbReference>
<dbReference type="SMART" id="SM00175">
    <property type="entry name" value="RAB"/>
    <property type="match status" value="1"/>
</dbReference>
<dbReference type="Gene3D" id="3.40.50.300">
    <property type="entry name" value="P-loop containing nucleotide triphosphate hydrolases"/>
    <property type="match status" value="1"/>
</dbReference>
<dbReference type="InterPro" id="IPR005225">
    <property type="entry name" value="Small_GTP-bd"/>
</dbReference>
<dbReference type="Pfam" id="PF00071">
    <property type="entry name" value="Ras"/>
    <property type="match status" value="1"/>
</dbReference>
<organism evidence="4">
    <name type="scientific">Arcella intermedia</name>
    <dbReference type="NCBI Taxonomy" id="1963864"/>
    <lineage>
        <taxon>Eukaryota</taxon>
        <taxon>Amoebozoa</taxon>
        <taxon>Tubulinea</taxon>
        <taxon>Elardia</taxon>
        <taxon>Arcellinida</taxon>
        <taxon>Sphaerothecina</taxon>
        <taxon>Arcellidae</taxon>
        <taxon>Arcella</taxon>
    </lineage>
</organism>
<dbReference type="AlphaFoldDB" id="A0A6B2LMB9"/>
<dbReference type="PROSITE" id="PS51421">
    <property type="entry name" value="RAS"/>
    <property type="match status" value="1"/>
</dbReference>
<dbReference type="SMART" id="SM00173">
    <property type="entry name" value="RAS"/>
    <property type="match status" value="1"/>
</dbReference>
<evidence type="ECO:0000313" key="4">
    <source>
        <dbReference type="EMBL" id="NDV37901.1"/>
    </source>
</evidence>
<accession>A0A6B2LMB9</accession>
<protein>
    <submittedName>
        <fullName evidence="4">Uncharacterized protein</fullName>
    </submittedName>
</protein>
<name>A0A6B2LMB9_9EUKA</name>
<dbReference type="SMART" id="SM00174">
    <property type="entry name" value="RHO"/>
    <property type="match status" value="1"/>
</dbReference>
<dbReference type="PANTHER" id="PTHR47977">
    <property type="entry name" value="RAS-RELATED PROTEIN RAB"/>
    <property type="match status" value="1"/>
</dbReference>
<dbReference type="GO" id="GO:0005525">
    <property type="term" value="F:GTP binding"/>
    <property type="evidence" value="ECO:0007669"/>
    <property type="project" value="UniProtKB-KW"/>
</dbReference>
<proteinExistence type="predicted"/>